<protein>
    <recommendedName>
        <fullName evidence="1">Methyltransferase domain-containing protein</fullName>
    </recommendedName>
</protein>
<feature type="domain" description="Methyltransferase" evidence="1">
    <location>
        <begin position="56"/>
        <end position="152"/>
    </location>
</feature>
<comment type="caution">
    <text evidence="2">The sequence shown here is derived from an EMBL/GenBank/DDBJ whole genome shotgun (WGS) entry which is preliminary data.</text>
</comment>
<accession>A0ABR4AI42</accession>
<dbReference type="InterPro" id="IPR041698">
    <property type="entry name" value="Methyltransf_25"/>
</dbReference>
<proteinExistence type="predicted"/>
<dbReference type="CDD" id="cd02440">
    <property type="entry name" value="AdoMet_MTases"/>
    <property type="match status" value="1"/>
</dbReference>
<dbReference type="Pfam" id="PF13649">
    <property type="entry name" value="Methyltransf_25"/>
    <property type="match status" value="1"/>
</dbReference>
<organism evidence="2 3">
    <name type="scientific">Lepraria finkii</name>
    <dbReference type="NCBI Taxonomy" id="1340010"/>
    <lineage>
        <taxon>Eukaryota</taxon>
        <taxon>Fungi</taxon>
        <taxon>Dikarya</taxon>
        <taxon>Ascomycota</taxon>
        <taxon>Pezizomycotina</taxon>
        <taxon>Lecanoromycetes</taxon>
        <taxon>OSLEUM clade</taxon>
        <taxon>Lecanoromycetidae</taxon>
        <taxon>Lecanorales</taxon>
        <taxon>Lecanorineae</taxon>
        <taxon>Stereocaulaceae</taxon>
        <taxon>Lepraria</taxon>
    </lineage>
</organism>
<reference evidence="2 3" key="1">
    <citation type="submission" date="2024-09" db="EMBL/GenBank/DDBJ databases">
        <title>Rethinking Asexuality: The Enigmatic Case of Functional Sexual Genes in Lepraria (Stereocaulaceae).</title>
        <authorList>
            <person name="Doellman M."/>
            <person name="Sun Y."/>
            <person name="Barcenas-Pena A."/>
            <person name="Lumbsch H.T."/>
            <person name="Grewe F."/>
        </authorList>
    </citation>
    <scope>NUCLEOTIDE SEQUENCE [LARGE SCALE GENOMIC DNA]</scope>
    <source>
        <strain evidence="2 3">Grewe 0041</strain>
    </source>
</reference>
<name>A0ABR4AI42_9LECA</name>
<dbReference type="SUPFAM" id="SSF53335">
    <property type="entry name" value="S-adenosyl-L-methionine-dependent methyltransferases"/>
    <property type="match status" value="1"/>
</dbReference>
<evidence type="ECO:0000259" key="1">
    <source>
        <dbReference type="Pfam" id="PF13649"/>
    </source>
</evidence>
<dbReference type="EMBL" id="JBHFEH010000143">
    <property type="protein sequence ID" value="KAL2045434.1"/>
    <property type="molecule type" value="Genomic_DNA"/>
</dbReference>
<evidence type="ECO:0000313" key="2">
    <source>
        <dbReference type="EMBL" id="KAL2045434.1"/>
    </source>
</evidence>
<evidence type="ECO:0000313" key="3">
    <source>
        <dbReference type="Proteomes" id="UP001590951"/>
    </source>
</evidence>
<dbReference type="Gene3D" id="3.40.50.150">
    <property type="entry name" value="Vaccinia Virus protein VP39"/>
    <property type="match status" value="1"/>
</dbReference>
<dbReference type="Proteomes" id="UP001590951">
    <property type="component" value="Unassembled WGS sequence"/>
</dbReference>
<sequence>MSASKDVPDLTNPAESWSTASTSYAERVGRMSRHAANHLIHISHDVHPFRVPGSYVLDNGAGTGPLTEAVTELFPGIRVLAADVAPGMLETLDAKRIHNVTTRVADASELNNVAALGTDASFTHAFSTFMVMFTLEPLNVVHEMHRVLEPGGLIGLGIWGEQIGPNTIWEEACQTLDPTYKLPSPFADPNAWRTEDEIAQALTQLSFKEIHTKIYKVPFEFESTAAYMKFWYGAKNPVADRFKQSFKGDQEEAKKALEKVLKERYNDAKSIFVETVLAIGRK</sequence>
<dbReference type="InterPro" id="IPR029063">
    <property type="entry name" value="SAM-dependent_MTases_sf"/>
</dbReference>
<keyword evidence="3" id="KW-1185">Reference proteome</keyword>
<gene>
    <name evidence="2" type="ORF">ABVK25_012098</name>
</gene>